<dbReference type="RefSeq" id="WP_166231416.1">
    <property type="nucleotide sequence ID" value="NZ_SEWW01000005.1"/>
</dbReference>
<name>A0ABX0EX92_9BACT</name>
<organism evidence="1 2">
    <name type="scientific">Aquirufa beregesia</name>
    <dbReference type="NCBI Taxonomy" id="2516556"/>
    <lineage>
        <taxon>Bacteria</taxon>
        <taxon>Pseudomonadati</taxon>
        <taxon>Bacteroidota</taxon>
        <taxon>Cytophagia</taxon>
        <taxon>Cytophagales</taxon>
        <taxon>Flectobacillaceae</taxon>
        <taxon>Aquirufa</taxon>
    </lineage>
</organism>
<protein>
    <recommendedName>
        <fullName evidence="3">DUF2345 domain-containing protein</fullName>
    </recommendedName>
</protein>
<comment type="caution">
    <text evidence="1">The sequence shown here is derived from an EMBL/GenBank/DDBJ whole genome shotgun (WGS) entry which is preliminary data.</text>
</comment>
<sequence>MNSHDIITDHRLMISFDDETGCIIISTPKGNQIELNDNLNTLKLSDPFSNCIKMDESGIHISSYRDINISGQNIQLKASSNMDLNANMDINCQANNIKQSADASFTAKGGASAELSSSGQTLVKGAMVMIN</sequence>
<dbReference type="EMBL" id="SEWW01000005">
    <property type="protein sequence ID" value="NGZ44683.1"/>
    <property type="molecule type" value="Genomic_DNA"/>
</dbReference>
<reference evidence="1 2" key="1">
    <citation type="submission" date="2019-02" db="EMBL/GenBank/DDBJ databases">
        <title>Genome of a new Bacteroidetes strain.</title>
        <authorList>
            <person name="Pitt A."/>
        </authorList>
    </citation>
    <scope>NUCLEOTIDE SEQUENCE [LARGE SCALE GENOMIC DNA]</scope>
    <source>
        <strain evidence="1 2">50C-KIRBA</strain>
    </source>
</reference>
<evidence type="ECO:0008006" key="3">
    <source>
        <dbReference type="Google" id="ProtNLM"/>
    </source>
</evidence>
<dbReference type="Proteomes" id="UP001318301">
    <property type="component" value="Unassembled WGS sequence"/>
</dbReference>
<keyword evidence="2" id="KW-1185">Reference proteome</keyword>
<gene>
    <name evidence="1" type="ORF">EWU23_09355</name>
</gene>
<proteinExistence type="predicted"/>
<evidence type="ECO:0000313" key="1">
    <source>
        <dbReference type="EMBL" id="NGZ44683.1"/>
    </source>
</evidence>
<evidence type="ECO:0000313" key="2">
    <source>
        <dbReference type="Proteomes" id="UP001318301"/>
    </source>
</evidence>
<accession>A0ABX0EX92</accession>